<evidence type="ECO:0000313" key="6">
    <source>
        <dbReference type="EMBL" id="MCX5567832.1"/>
    </source>
</evidence>
<feature type="transmembrane region" description="Helical" evidence="5">
    <location>
        <begin position="7"/>
        <end position="40"/>
    </location>
</feature>
<feature type="transmembrane region" description="Helical" evidence="5">
    <location>
        <begin position="210"/>
        <end position="232"/>
    </location>
</feature>
<proteinExistence type="inferred from homology"/>
<feature type="transmembrane region" description="Helical" evidence="5">
    <location>
        <begin position="103"/>
        <end position="119"/>
    </location>
</feature>
<name>A0A9X3DZP2_9HYPH</name>
<comment type="subcellular location">
    <subcellularLocation>
        <location evidence="5">Cell membrane</location>
        <topology evidence="5">Multi-pass membrane protein</topology>
    </subcellularLocation>
    <subcellularLocation>
        <location evidence="1">Membrane</location>
        <topology evidence="1">Multi-pass membrane protein</topology>
    </subcellularLocation>
</comment>
<dbReference type="InterPro" id="IPR051598">
    <property type="entry name" value="TSUP/Inactive_protease-like"/>
</dbReference>
<evidence type="ECO:0000256" key="4">
    <source>
        <dbReference type="ARBA" id="ARBA00023136"/>
    </source>
</evidence>
<feature type="transmembrane region" description="Helical" evidence="5">
    <location>
        <begin position="178"/>
        <end position="198"/>
    </location>
</feature>
<evidence type="ECO:0000256" key="1">
    <source>
        <dbReference type="ARBA" id="ARBA00004141"/>
    </source>
</evidence>
<comment type="similarity">
    <text evidence="5">Belongs to the 4-toluene sulfonate uptake permease (TSUP) (TC 2.A.102) family.</text>
</comment>
<dbReference type="Pfam" id="PF01925">
    <property type="entry name" value="TauE"/>
    <property type="match status" value="1"/>
</dbReference>
<keyword evidence="2 5" id="KW-0812">Transmembrane</keyword>
<dbReference type="Proteomes" id="UP001144805">
    <property type="component" value="Unassembled WGS sequence"/>
</dbReference>
<feature type="transmembrane region" description="Helical" evidence="5">
    <location>
        <begin position="72"/>
        <end position="91"/>
    </location>
</feature>
<dbReference type="AlphaFoldDB" id="A0A9X3DZP2"/>
<evidence type="ECO:0000256" key="5">
    <source>
        <dbReference type="RuleBase" id="RU363041"/>
    </source>
</evidence>
<organism evidence="6 7">
    <name type="scientific">Kaistia nematophila</name>
    <dbReference type="NCBI Taxonomy" id="2994654"/>
    <lineage>
        <taxon>Bacteria</taxon>
        <taxon>Pseudomonadati</taxon>
        <taxon>Pseudomonadota</taxon>
        <taxon>Alphaproteobacteria</taxon>
        <taxon>Hyphomicrobiales</taxon>
        <taxon>Kaistiaceae</taxon>
        <taxon>Kaistia</taxon>
    </lineage>
</organism>
<dbReference type="GO" id="GO:0005886">
    <property type="term" value="C:plasma membrane"/>
    <property type="evidence" value="ECO:0007669"/>
    <property type="project" value="UniProtKB-SubCell"/>
</dbReference>
<feature type="transmembrane region" description="Helical" evidence="5">
    <location>
        <begin position="238"/>
        <end position="256"/>
    </location>
</feature>
<dbReference type="EMBL" id="JAPKNK010000001">
    <property type="protein sequence ID" value="MCX5567832.1"/>
    <property type="molecule type" value="Genomic_DNA"/>
</dbReference>
<evidence type="ECO:0000256" key="2">
    <source>
        <dbReference type="ARBA" id="ARBA00022692"/>
    </source>
</evidence>
<keyword evidence="7" id="KW-1185">Reference proteome</keyword>
<keyword evidence="5" id="KW-1003">Cell membrane</keyword>
<evidence type="ECO:0000313" key="7">
    <source>
        <dbReference type="Proteomes" id="UP001144805"/>
    </source>
</evidence>
<keyword evidence="4 5" id="KW-0472">Membrane</keyword>
<sequence>MIHGTDGLAIGFGSVVGFILGLVGGGGSILAVPFLVYGVGVASPHVAIGTGTVAVAVSAFANLFPHWRSGRVKWRCGAVFAAAGVLGALAGSELAKAVDGERLLMLFGALMVAVGFVMLRRRGAAGDPDIRLQASTAWRLLPRLIAAGFGVGALSGFFGIGGGFLIVPGLMLATGMPLPFAIGTSLVAVSAFGAATASSYAASGLVDWRLALVFILGGLAGGLGGAAIGGKLANRKALLGRIFAGVVITVGLYVLLRGFLA</sequence>
<feature type="transmembrane region" description="Helical" evidence="5">
    <location>
        <begin position="46"/>
        <end position="65"/>
    </location>
</feature>
<dbReference type="InterPro" id="IPR002781">
    <property type="entry name" value="TM_pro_TauE-like"/>
</dbReference>
<feature type="transmembrane region" description="Helical" evidence="5">
    <location>
        <begin position="140"/>
        <end position="166"/>
    </location>
</feature>
<keyword evidence="3 5" id="KW-1133">Transmembrane helix</keyword>
<dbReference type="PANTHER" id="PTHR43701">
    <property type="entry name" value="MEMBRANE TRANSPORTER PROTEIN MJ0441-RELATED"/>
    <property type="match status" value="1"/>
</dbReference>
<protein>
    <recommendedName>
        <fullName evidence="5">Probable membrane transporter protein</fullName>
    </recommendedName>
</protein>
<dbReference type="RefSeq" id="WP_266336808.1">
    <property type="nucleotide sequence ID" value="NZ_JAPKNK010000001.1"/>
</dbReference>
<dbReference type="PANTHER" id="PTHR43701:SF2">
    <property type="entry name" value="MEMBRANE TRANSPORTER PROTEIN YJNA-RELATED"/>
    <property type="match status" value="1"/>
</dbReference>
<evidence type="ECO:0000256" key="3">
    <source>
        <dbReference type="ARBA" id="ARBA00022989"/>
    </source>
</evidence>
<comment type="caution">
    <text evidence="6">The sequence shown here is derived from an EMBL/GenBank/DDBJ whole genome shotgun (WGS) entry which is preliminary data.</text>
</comment>
<gene>
    <name evidence="6" type="ORF">OSH07_01355</name>
</gene>
<reference evidence="6" key="1">
    <citation type="submission" date="2022-11" db="EMBL/GenBank/DDBJ databases">
        <title>Biodiversity and phylogenetic relationships of bacteria.</title>
        <authorList>
            <person name="Machado R.A.R."/>
            <person name="Bhat A."/>
            <person name="Loulou A."/>
            <person name="Kallel S."/>
        </authorList>
    </citation>
    <scope>NUCLEOTIDE SEQUENCE</scope>
    <source>
        <strain evidence="6">K-TC2</strain>
    </source>
</reference>
<accession>A0A9X3DZP2</accession>